<protein>
    <submittedName>
        <fullName evidence="2">25504_t:CDS:1</fullName>
    </submittedName>
</protein>
<organism evidence="2 3">
    <name type="scientific">Dentiscutata erythropus</name>
    <dbReference type="NCBI Taxonomy" id="1348616"/>
    <lineage>
        <taxon>Eukaryota</taxon>
        <taxon>Fungi</taxon>
        <taxon>Fungi incertae sedis</taxon>
        <taxon>Mucoromycota</taxon>
        <taxon>Glomeromycotina</taxon>
        <taxon>Glomeromycetes</taxon>
        <taxon>Diversisporales</taxon>
        <taxon>Gigasporaceae</taxon>
        <taxon>Dentiscutata</taxon>
    </lineage>
</organism>
<dbReference type="OrthoDB" id="2390656at2759"/>
<feature type="transmembrane region" description="Helical" evidence="1">
    <location>
        <begin position="155"/>
        <end position="177"/>
    </location>
</feature>
<evidence type="ECO:0000313" key="3">
    <source>
        <dbReference type="Proteomes" id="UP000789405"/>
    </source>
</evidence>
<keyword evidence="1" id="KW-0472">Membrane</keyword>
<feature type="transmembrane region" description="Helical" evidence="1">
    <location>
        <begin position="275"/>
        <end position="297"/>
    </location>
</feature>
<evidence type="ECO:0000313" key="2">
    <source>
        <dbReference type="EMBL" id="CAG8607205.1"/>
    </source>
</evidence>
<keyword evidence="1" id="KW-1133">Transmembrane helix</keyword>
<evidence type="ECO:0000256" key="1">
    <source>
        <dbReference type="SAM" id="Phobius"/>
    </source>
</evidence>
<sequence>MTMIVGWYDVNVFIRLTNEGTSYYVHLPSSNKSDFVQNMCNNIASAINCDTSQITMPIHYQYSKENDQIFMRVNIAKGNDRIASTLASELNEAITYKYNSAISNGTVSHYIDQSNGAWLMRLALLGLIWCYTCRSRFRGELSGKKIRRQYVMRNFFTILVSALIVMDFVLDILFIVFHRKDEKWITLVSYELKENLPYKKWWETNSHTVLALTLLSGLDNEALIVASSRIGILRTLNAPYSPEAEKWIMNATAFIIFIEDVPQFIFLTVYQNVTIIPAIVPILTLFSCRILIFIRVISIIYRAFFSIQEYQYDEEYDEEMDEEGISDINDVENPIEKYTENQFMDLSGESNFQSKRAHYVDEKGIVHARRGHIYVPESIAPAENIII</sequence>
<dbReference type="EMBL" id="CAJVPY010003993">
    <property type="protein sequence ID" value="CAG8607205.1"/>
    <property type="molecule type" value="Genomic_DNA"/>
</dbReference>
<accession>A0A9N9CPF1</accession>
<gene>
    <name evidence="2" type="ORF">DERYTH_LOCUS7948</name>
</gene>
<keyword evidence="1" id="KW-0812">Transmembrane</keyword>
<dbReference type="AlphaFoldDB" id="A0A9N9CPF1"/>
<proteinExistence type="predicted"/>
<keyword evidence="3" id="KW-1185">Reference proteome</keyword>
<name>A0A9N9CPF1_9GLOM</name>
<reference evidence="2" key="1">
    <citation type="submission" date="2021-06" db="EMBL/GenBank/DDBJ databases">
        <authorList>
            <person name="Kallberg Y."/>
            <person name="Tangrot J."/>
            <person name="Rosling A."/>
        </authorList>
    </citation>
    <scope>NUCLEOTIDE SEQUENCE</scope>
    <source>
        <strain evidence="2">MA453B</strain>
    </source>
</reference>
<dbReference type="Proteomes" id="UP000789405">
    <property type="component" value="Unassembled WGS sequence"/>
</dbReference>
<comment type="caution">
    <text evidence="2">The sequence shown here is derived from an EMBL/GenBank/DDBJ whole genome shotgun (WGS) entry which is preliminary data.</text>
</comment>